<dbReference type="OMA" id="ESHYEAT"/>
<protein>
    <recommendedName>
        <fullName evidence="3">Reverse transcriptase Ty1/copia-type domain-containing protein</fullName>
    </recommendedName>
</protein>
<dbReference type="Gramene" id="Solyc07g024097.1.1">
    <property type="protein sequence ID" value="Solyc07g024097.1.1"/>
    <property type="gene ID" value="Solyc07g024097.1"/>
</dbReference>
<reference evidence="1" key="2">
    <citation type="submission" date="2019-01" db="UniProtKB">
        <authorList>
            <consortium name="EnsemblPlants"/>
        </authorList>
    </citation>
    <scope>IDENTIFICATION</scope>
    <source>
        <strain evidence="1">cv. Heinz 1706</strain>
    </source>
</reference>
<proteinExistence type="predicted"/>
<reference evidence="1" key="1">
    <citation type="journal article" date="2012" name="Nature">
        <title>The tomato genome sequence provides insights into fleshy fruit evolution.</title>
        <authorList>
            <consortium name="Tomato Genome Consortium"/>
        </authorList>
    </citation>
    <scope>NUCLEOTIDE SEQUENCE [LARGE SCALE GENOMIC DNA]</scope>
    <source>
        <strain evidence="1">cv. Heinz 1706</strain>
    </source>
</reference>
<dbReference type="PANTHER" id="PTHR11439">
    <property type="entry name" value="GAG-POL-RELATED RETROTRANSPOSON"/>
    <property type="match status" value="1"/>
</dbReference>
<dbReference type="AlphaFoldDB" id="A0A3Q7H6S3"/>
<evidence type="ECO:0000313" key="1">
    <source>
        <dbReference type="EnsemblPlants" id="Solyc07g024097.1.1"/>
    </source>
</evidence>
<keyword evidence="2" id="KW-1185">Reference proteome</keyword>
<organism evidence="1">
    <name type="scientific">Solanum lycopersicum</name>
    <name type="common">Tomato</name>
    <name type="synonym">Lycopersicon esculentum</name>
    <dbReference type="NCBI Taxonomy" id="4081"/>
    <lineage>
        <taxon>Eukaryota</taxon>
        <taxon>Viridiplantae</taxon>
        <taxon>Streptophyta</taxon>
        <taxon>Embryophyta</taxon>
        <taxon>Tracheophyta</taxon>
        <taxon>Spermatophyta</taxon>
        <taxon>Magnoliopsida</taxon>
        <taxon>eudicotyledons</taxon>
        <taxon>Gunneridae</taxon>
        <taxon>Pentapetalae</taxon>
        <taxon>asterids</taxon>
        <taxon>lamiids</taxon>
        <taxon>Solanales</taxon>
        <taxon>Solanaceae</taxon>
        <taxon>Solanoideae</taxon>
        <taxon>Solaneae</taxon>
        <taxon>Solanum</taxon>
        <taxon>Solanum subgen. Lycopersicon</taxon>
    </lineage>
</organism>
<evidence type="ECO:0008006" key="3">
    <source>
        <dbReference type="Google" id="ProtNLM"/>
    </source>
</evidence>
<dbReference type="Proteomes" id="UP000004994">
    <property type="component" value="Chromosome 7"/>
</dbReference>
<dbReference type="PANTHER" id="PTHR11439:SF444">
    <property type="entry name" value="HELICASE ATP-BINDING DOMAIN-CONTAINING PROTEIN"/>
    <property type="match status" value="1"/>
</dbReference>
<dbReference type="STRING" id="4081.A0A3Q7H6S3"/>
<accession>A0A3Q7H6S3</accession>
<evidence type="ECO:0000313" key="2">
    <source>
        <dbReference type="Proteomes" id="UP000004994"/>
    </source>
</evidence>
<name>A0A3Q7H6S3_SOLLC</name>
<dbReference type="EnsemblPlants" id="Solyc07g024097.1.1">
    <property type="protein sequence ID" value="Solyc07g024097.1.1"/>
    <property type="gene ID" value="Solyc07g024097.1"/>
</dbReference>
<dbReference type="InParanoid" id="A0A3Q7H6S3"/>
<sequence length="157" mass="18224">TNSRSKEYFTSQFQDEGFRGIEIKDGILINQRRYALELVLKCGLAESKPTSTPLEQNHKLTSVEYYRQFDITDDDELEDMRIYQSLIGRLLYLAMTRPYISFAVQQLSQFMHALKRSHYNATIHVVRYIKRQPGLGLLMSSKKSGELVPFVMLTGLH</sequence>